<evidence type="ECO:0000259" key="3">
    <source>
        <dbReference type="PROSITE" id="PS50158"/>
    </source>
</evidence>
<dbReference type="InterPro" id="IPR038269">
    <property type="entry name" value="SCAN_sf"/>
</dbReference>
<evidence type="ECO:0008006" key="7">
    <source>
        <dbReference type="Google" id="ProtNLM"/>
    </source>
</evidence>
<sequence length="338" mass="37834">MTGGEDIESLTQLFSALHTNDHQTGMEQMMQVLLETQRAQQETNAALLQQQIKANQLKEQELRQSARVKPKAGDFIPKLGGTDDVEAYLHAFEATAAREGWPKAQWVGLLAPFLSGEALNAFQDLEADIAQDYDILKDEILSRHGLTKFSMAQRYHNWSFQNGQTPRSQMHELIRVTKKWLEPDKKSPAAIVETLVMDRYLRALPYEAKKIISHQKLTTAMELVEAVEQYQAASDMLRPSRKEPVVPAQARPSGLRQKCTKPDPPQSSPPKRGGSQTGQPRGSPNSASRQCYRCGELGHISWQCEKPDEPMPTAESTSGPQVHFAAFLGESEDRRPTC</sequence>
<dbReference type="PANTHER" id="PTHR46888">
    <property type="entry name" value="ZINC KNUCKLE DOMAINCONTAINING PROTEIN-RELATED"/>
    <property type="match status" value="1"/>
</dbReference>
<protein>
    <recommendedName>
        <fullName evidence="7">CCHC-type domain-containing protein</fullName>
    </recommendedName>
</protein>
<evidence type="ECO:0000313" key="5">
    <source>
        <dbReference type="Ensembl" id="ENSMMDP00005016560.1"/>
    </source>
</evidence>
<keyword evidence="1" id="KW-0862">Zinc</keyword>
<dbReference type="SMART" id="SM00343">
    <property type="entry name" value="ZnF_C2HC"/>
    <property type="match status" value="1"/>
</dbReference>
<dbReference type="GeneTree" id="ENSGT00940000159113"/>
<dbReference type="InterPro" id="IPR003309">
    <property type="entry name" value="SCAN_dom"/>
</dbReference>
<dbReference type="Gene3D" id="4.10.60.10">
    <property type="entry name" value="Zinc finger, CCHC-type"/>
    <property type="match status" value="1"/>
</dbReference>
<dbReference type="InterPro" id="IPR036875">
    <property type="entry name" value="Znf_CCHC_sf"/>
</dbReference>
<dbReference type="Pfam" id="PF02023">
    <property type="entry name" value="SCAN"/>
    <property type="match status" value="1"/>
</dbReference>
<dbReference type="InterPro" id="IPR001878">
    <property type="entry name" value="Znf_CCHC"/>
</dbReference>
<proteinExistence type="predicted"/>
<evidence type="ECO:0000259" key="4">
    <source>
        <dbReference type="PROSITE" id="PS50804"/>
    </source>
</evidence>
<dbReference type="PANTHER" id="PTHR46888:SF15">
    <property type="entry name" value="ZINC FINGER AND SCAN DOMAIN-CONTAINING PROTEIN 12-LIKE"/>
    <property type="match status" value="1"/>
</dbReference>
<feature type="region of interest" description="Disordered" evidence="2">
    <location>
        <begin position="235"/>
        <end position="290"/>
    </location>
</feature>
<feature type="domain" description="CCHC-type" evidence="3">
    <location>
        <begin position="291"/>
        <end position="306"/>
    </location>
</feature>
<keyword evidence="1" id="KW-0479">Metal-binding</keyword>
<dbReference type="Gene3D" id="1.10.4020.10">
    <property type="entry name" value="DNA breaking-rejoining enzymes"/>
    <property type="match status" value="1"/>
</dbReference>
<dbReference type="GO" id="GO:0008270">
    <property type="term" value="F:zinc ion binding"/>
    <property type="evidence" value="ECO:0007669"/>
    <property type="project" value="UniProtKB-KW"/>
</dbReference>
<dbReference type="SUPFAM" id="SSF57756">
    <property type="entry name" value="Retrovirus zinc finger-like domains"/>
    <property type="match status" value="1"/>
</dbReference>
<dbReference type="PROSITE" id="PS50158">
    <property type="entry name" value="ZF_CCHC"/>
    <property type="match status" value="1"/>
</dbReference>
<feature type="compositionally biased region" description="Polar residues" evidence="2">
    <location>
        <begin position="277"/>
        <end position="289"/>
    </location>
</feature>
<reference evidence="5" key="3">
    <citation type="submission" date="2025-09" db="UniProtKB">
        <authorList>
            <consortium name="Ensembl"/>
        </authorList>
    </citation>
    <scope>IDENTIFICATION</scope>
</reference>
<dbReference type="SUPFAM" id="SSF47353">
    <property type="entry name" value="Retrovirus capsid dimerization domain-like"/>
    <property type="match status" value="1"/>
</dbReference>
<keyword evidence="1" id="KW-0863">Zinc-finger</keyword>
<feature type="domain" description="SCAN box" evidence="4">
    <location>
        <begin position="153"/>
        <end position="231"/>
    </location>
</feature>
<dbReference type="GO" id="GO:0003676">
    <property type="term" value="F:nucleic acid binding"/>
    <property type="evidence" value="ECO:0007669"/>
    <property type="project" value="InterPro"/>
</dbReference>
<name>A0A667XFM0_9TELE</name>
<evidence type="ECO:0000256" key="2">
    <source>
        <dbReference type="SAM" id="MobiDB-lite"/>
    </source>
</evidence>
<keyword evidence="6" id="KW-1185">Reference proteome</keyword>
<evidence type="ECO:0000256" key="1">
    <source>
        <dbReference type="PROSITE-ProRule" id="PRU00047"/>
    </source>
</evidence>
<reference evidence="5" key="1">
    <citation type="submission" date="2019-06" db="EMBL/GenBank/DDBJ databases">
        <authorList>
            <consortium name="Wellcome Sanger Institute Data Sharing"/>
        </authorList>
    </citation>
    <scope>NUCLEOTIDE SEQUENCE [LARGE SCALE GENOMIC DNA]</scope>
</reference>
<dbReference type="InParanoid" id="A0A667XFM0"/>
<dbReference type="PROSITE" id="PS50804">
    <property type="entry name" value="SCAN_BOX"/>
    <property type="match status" value="1"/>
</dbReference>
<evidence type="ECO:0000313" key="6">
    <source>
        <dbReference type="Proteomes" id="UP000472263"/>
    </source>
</evidence>
<reference evidence="5" key="2">
    <citation type="submission" date="2025-08" db="UniProtKB">
        <authorList>
            <consortium name="Ensembl"/>
        </authorList>
    </citation>
    <scope>IDENTIFICATION</scope>
</reference>
<dbReference type="AlphaFoldDB" id="A0A667XFM0"/>
<dbReference type="Ensembl" id="ENSMMDT00005016986.1">
    <property type="protein sequence ID" value="ENSMMDP00005016560.1"/>
    <property type="gene ID" value="ENSMMDG00005008376.1"/>
</dbReference>
<organism evidence="5 6">
    <name type="scientific">Myripristis murdjan</name>
    <name type="common">pinecone soldierfish</name>
    <dbReference type="NCBI Taxonomy" id="586833"/>
    <lineage>
        <taxon>Eukaryota</taxon>
        <taxon>Metazoa</taxon>
        <taxon>Chordata</taxon>
        <taxon>Craniata</taxon>
        <taxon>Vertebrata</taxon>
        <taxon>Euteleostomi</taxon>
        <taxon>Actinopterygii</taxon>
        <taxon>Neopterygii</taxon>
        <taxon>Teleostei</taxon>
        <taxon>Neoteleostei</taxon>
        <taxon>Acanthomorphata</taxon>
        <taxon>Holocentriformes</taxon>
        <taxon>Holocentridae</taxon>
        <taxon>Myripristis</taxon>
    </lineage>
</organism>
<accession>A0A667XFM0</accession>
<dbReference type="Proteomes" id="UP000472263">
    <property type="component" value="Chromosome 17"/>
</dbReference>